<sequence>MDMPDTPQHHSHLHLSSNNSKRRKRQEQEHVLIAGLPDHIAQLCLSSILSPPKSHFFIEFHTFDPISHTWRILPRHPHLRHLLRHPSFLSRSLFVQSSTPLAALSSSLPQRTSLPRPAKTHHIPPPLRHLVIRAHARHAAALVRAQRAQARRLLRQQHRAHFSIHVARSLEKWDVQSPNGDV</sequence>
<keyword evidence="3" id="KW-1185">Reference proteome</keyword>
<dbReference type="PANTHER" id="PTHR47590:SF7">
    <property type="entry name" value="OS06G0711700 PROTEIN"/>
    <property type="match status" value="1"/>
</dbReference>
<organism evidence="2 3">
    <name type="scientific">Vigna mungo</name>
    <name type="common">Black gram</name>
    <name type="synonym">Phaseolus mungo</name>
    <dbReference type="NCBI Taxonomy" id="3915"/>
    <lineage>
        <taxon>Eukaryota</taxon>
        <taxon>Viridiplantae</taxon>
        <taxon>Streptophyta</taxon>
        <taxon>Embryophyta</taxon>
        <taxon>Tracheophyta</taxon>
        <taxon>Spermatophyta</taxon>
        <taxon>Magnoliopsida</taxon>
        <taxon>eudicotyledons</taxon>
        <taxon>Gunneridae</taxon>
        <taxon>Pentapetalae</taxon>
        <taxon>rosids</taxon>
        <taxon>fabids</taxon>
        <taxon>Fabales</taxon>
        <taxon>Fabaceae</taxon>
        <taxon>Papilionoideae</taxon>
        <taxon>50 kb inversion clade</taxon>
        <taxon>NPAAA clade</taxon>
        <taxon>indigoferoid/millettioid clade</taxon>
        <taxon>Phaseoleae</taxon>
        <taxon>Vigna</taxon>
    </lineage>
</organism>
<accession>A0AAQ3MMD2</accession>
<dbReference type="EMBL" id="CP144691">
    <property type="protein sequence ID" value="WVY93044.1"/>
    <property type="molecule type" value="Genomic_DNA"/>
</dbReference>
<gene>
    <name evidence="2" type="ORF">V8G54_032132</name>
</gene>
<proteinExistence type="predicted"/>
<protein>
    <submittedName>
        <fullName evidence="2">Uncharacterized protein</fullName>
    </submittedName>
</protein>
<evidence type="ECO:0000313" key="3">
    <source>
        <dbReference type="Proteomes" id="UP001374535"/>
    </source>
</evidence>
<evidence type="ECO:0000256" key="1">
    <source>
        <dbReference type="SAM" id="MobiDB-lite"/>
    </source>
</evidence>
<evidence type="ECO:0000313" key="2">
    <source>
        <dbReference type="EMBL" id="WVY93044.1"/>
    </source>
</evidence>
<reference evidence="2 3" key="1">
    <citation type="journal article" date="2023" name="Life. Sci Alliance">
        <title>Evolutionary insights into 3D genome organization and epigenetic landscape of Vigna mungo.</title>
        <authorList>
            <person name="Junaid A."/>
            <person name="Singh B."/>
            <person name="Bhatia S."/>
        </authorList>
    </citation>
    <scope>NUCLEOTIDE SEQUENCE [LARGE SCALE GENOMIC DNA]</scope>
    <source>
        <strain evidence="2">Urdbean</strain>
    </source>
</reference>
<feature type="region of interest" description="Disordered" evidence="1">
    <location>
        <begin position="1"/>
        <end position="27"/>
    </location>
</feature>
<name>A0AAQ3MMD2_VIGMU</name>
<dbReference type="AlphaFoldDB" id="A0AAQ3MMD2"/>
<dbReference type="Proteomes" id="UP001374535">
    <property type="component" value="Chromosome 10"/>
</dbReference>
<dbReference type="PANTHER" id="PTHR47590">
    <property type="entry name" value="F-BOX/KELCH-REPEAT PROTEIN SKIP25"/>
    <property type="match status" value="1"/>
</dbReference>